<evidence type="ECO:0000256" key="1">
    <source>
        <dbReference type="SAM" id="MobiDB-lite"/>
    </source>
</evidence>
<sequence length="844" mass="86952">MSIQDSQHLDPEARILSLGDTPSVQAGSNDWLNAWSKRGVTATHKANLTNALEAWSAVKYTNLLATTLLGGDIAAGALGVGGQSAATSAVRQEIDGKEALRFTLGEPASAVSISLASFFANDDGTAYAEGARVRLFDGAGAMVGQGFVFATQASGKQLVQLASNQPFVTVELSAGAQGASGAFVHGAYTDAQGAFATAIFSNASGAHGSDFLVEQVVFEFARPKAAGDAYQATEDGGVQAFSSVLANDRDAAGAALSAELQFSPEHGTLSLNADGSFTYVADPDYFGEDSFSYRAFNGKDYSDPTIVELQVRSVNDGPTAADDSATVYQGGHASLIDVLANDKAGPANEAGQVLAITAASAANGTAWVREDGQLLYVPNAGFTGTDTIRYTVTDNGLSNGVADPRSASAQASVTVVGVNGAPVARGDSAATDEDSAVSGNVLDGSNGGLDTDPDDDPLVVTSTGSFTTALGGSSTAQVAITVHGRNEAPSPVAGQGVINRSVEPGTDISYYLRYTNAAGAVQWLAVDSFAWDASAENSFTKGGGAAVGKPNPGQFDLVLGSSRATTEFLAKIMEGKHFADLVLEGIVMDRSGRPASVQEYLLKDAFVTSVRISGSADSTSIGLSLVAKEISLGIAPLDAQGRAPASAFDFAWNIPAGNLTALPVNPRVNADLDHLGQSLPVDAPLDYYVRIDGIDGWFRLSGFSMGFTAESSYLKGAGAAVGKPVPDTVTMALGSSQAITDLLAKLVKGAHGPVVEIETYARLPGAEGKQVLVEEFFFRTVFTTSVAQSDDGHNDISFVYKSFSESHIAYKADGQVDAANSGRFGYDVGSAQVIGVPDPVADLF</sequence>
<dbReference type="Gene3D" id="2.60.40.3440">
    <property type="match status" value="1"/>
</dbReference>
<feature type="domain" description="RapA2 cadherin-like" evidence="2">
    <location>
        <begin position="409"/>
        <end position="465"/>
    </location>
</feature>
<proteinExistence type="predicted"/>
<evidence type="ECO:0000313" key="4">
    <source>
        <dbReference type="Proteomes" id="UP000198639"/>
    </source>
</evidence>
<dbReference type="InterPro" id="IPR036624">
    <property type="entry name" value="Hcp1-lik_sf"/>
</dbReference>
<dbReference type="RefSeq" id="WP_091875589.1">
    <property type="nucleotide sequence ID" value="NZ_FOLD01000020.1"/>
</dbReference>
<evidence type="ECO:0000313" key="3">
    <source>
        <dbReference type="EMBL" id="SFD25196.1"/>
    </source>
</evidence>
<name>A0A1I1QSV1_9BURK</name>
<dbReference type="AlphaFoldDB" id="A0A1I1QSV1"/>
<feature type="region of interest" description="Disordered" evidence="1">
    <location>
        <begin position="424"/>
        <end position="455"/>
    </location>
</feature>
<dbReference type="OrthoDB" id="8728276at2"/>
<dbReference type="InterPro" id="IPR008514">
    <property type="entry name" value="T6SS_Hcp"/>
</dbReference>
<dbReference type="InterPro" id="IPR010221">
    <property type="entry name" value="VCBS_dom"/>
</dbReference>
<dbReference type="NCBIfam" id="NF012211">
    <property type="entry name" value="tand_rpt_95"/>
    <property type="match status" value="2"/>
</dbReference>
<organism evidence="3 4">
    <name type="scientific">Massilia yuzhufengensis</name>
    <dbReference type="NCBI Taxonomy" id="1164594"/>
    <lineage>
        <taxon>Bacteria</taxon>
        <taxon>Pseudomonadati</taxon>
        <taxon>Pseudomonadota</taxon>
        <taxon>Betaproteobacteria</taxon>
        <taxon>Burkholderiales</taxon>
        <taxon>Oxalobacteraceae</taxon>
        <taxon>Telluria group</taxon>
        <taxon>Massilia</taxon>
    </lineage>
</organism>
<reference evidence="4" key="1">
    <citation type="submission" date="2016-10" db="EMBL/GenBank/DDBJ databases">
        <authorList>
            <person name="Varghese N."/>
            <person name="Submissions S."/>
        </authorList>
    </citation>
    <scope>NUCLEOTIDE SEQUENCE [LARGE SCALE GENOMIC DNA]</scope>
    <source>
        <strain evidence="4">CGMCC 1.12041</strain>
    </source>
</reference>
<dbReference type="Pfam" id="PF05638">
    <property type="entry name" value="T6SS_HCP"/>
    <property type="match status" value="1"/>
</dbReference>
<dbReference type="InterPro" id="IPR040853">
    <property type="entry name" value="RapA2_cadherin-like"/>
</dbReference>
<dbReference type="Proteomes" id="UP000198639">
    <property type="component" value="Unassembled WGS sequence"/>
</dbReference>
<evidence type="ECO:0000259" key="2">
    <source>
        <dbReference type="Pfam" id="PF17803"/>
    </source>
</evidence>
<dbReference type="Gene3D" id="2.30.110.20">
    <property type="entry name" value="Hcp1-like"/>
    <property type="match status" value="2"/>
</dbReference>
<protein>
    <submittedName>
        <fullName evidence="3">VCBS repeat-containing protein</fullName>
    </submittedName>
</protein>
<dbReference type="Pfam" id="PF17803">
    <property type="entry name" value="Cadherin_4"/>
    <property type="match status" value="1"/>
</dbReference>
<dbReference type="EMBL" id="FOLD01000020">
    <property type="protein sequence ID" value="SFD25196.1"/>
    <property type="molecule type" value="Genomic_DNA"/>
</dbReference>
<dbReference type="STRING" id="1164594.SAMN05216204_12011"/>
<dbReference type="Gene3D" id="2.60.40.2810">
    <property type="match status" value="1"/>
</dbReference>
<dbReference type="NCBIfam" id="TIGR01965">
    <property type="entry name" value="VCBS_repeat"/>
    <property type="match status" value="1"/>
</dbReference>
<accession>A0A1I1QSV1</accession>
<dbReference type="Pfam" id="PF17963">
    <property type="entry name" value="Big_9"/>
    <property type="match status" value="2"/>
</dbReference>
<dbReference type="SUPFAM" id="SSF141452">
    <property type="entry name" value="Hcp1-like"/>
    <property type="match status" value="2"/>
</dbReference>
<keyword evidence="4" id="KW-1185">Reference proteome</keyword>
<gene>
    <name evidence="3" type="ORF">SAMN05216204_12011</name>
</gene>